<evidence type="ECO:0000256" key="1">
    <source>
        <dbReference type="SAM" id="MobiDB-lite"/>
    </source>
</evidence>
<dbReference type="STRING" id="59895.A0A103XLY1"/>
<feature type="compositionally biased region" description="Polar residues" evidence="1">
    <location>
        <begin position="368"/>
        <end position="383"/>
    </location>
</feature>
<evidence type="ECO:0000313" key="3">
    <source>
        <dbReference type="EMBL" id="KVH93128.1"/>
    </source>
</evidence>
<protein>
    <recommendedName>
        <fullName evidence="2">Nuclease associated modular domain-containing protein</fullName>
    </recommendedName>
</protein>
<dbReference type="Proteomes" id="UP000243975">
    <property type="component" value="Unassembled WGS sequence"/>
</dbReference>
<evidence type="ECO:0000313" key="4">
    <source>
        <dbReference type="Proteomes" id="UP000243975"/>
    </source>
</evidence>
<accession>A0A103XLY1</accession>
<feature type="compositionally biased region" description="Basic and acidic residues" evidence="1">
    <location>
        <begin position="300"/>
        <end position="311"/>
    </location>
</feature>
<proteinExistence type="predicted"/>
<dbReference type="AlphaFoldDB" id="A0A103XLY1"/>
<keyword evidence="4" id="KW-1185">Reference proteome</keyword>
<feature type="region of interest" description="Disordered" evidence="1">
    <location>
        <begin position="363"/>
        <end position="383"/>
    </location>
</feature>
<sequence>MLPSPLNSSAIYTNNSLVPNICQSQYFNRFVECYRLCLRTTQLNSGVSSGLVFVSSSRGLQLRRALHWGTPSEEESNIWEFKELNSSYLEGEPSAKESNLNNFVAETTSDMNKNEILRRKKIGLANKGRIPWNKGKKHTAETRELISQRTKEALKDPKSSFTYNRLYFFQVRKKMSECPRTLSDQTKAKIRTTITRQWRERLKWKKSREKFISQWAESIANAAKKGGIGQQELDWDSYEKIEREIALQHLQRSADVAKAKEMAQIRAERRAKAKAEKAKLTLQKRMAKVKGLAKKKPSKKSKEEKEELAAAEDLKLKERLTKLSSRDHRAWERLDLKFLREDTRKNDKSLADQIRDVKNKKAGVSITGVLTATPPNHQSGQIR</sequence>
<feature type="domain" description="Nuclease associated modular" evidence="2">
    <location>
        <begin position="119"/>
        <end position="147"/>
    </location>
</feature>
<dbReference type="PANTHER" id="PTHR34199">
    <property type="entry name" value="NUMOD3 MOTIF FAMILY PROTEIN, EXPRESSED"/>
    <property type="match status" value="1"/>
</dbReference>
<evidence type="ECO:0000259" key="2">
    <source>
        <dbReference type="Pfam" id="PF07460"/>
    </source>
</evidence>
<reference evidence="3 4" key="1">
    <citation type="journal article" date="2016" name="Sci. Rep.">
        <title>The genome sequence of the outbreeding globe artichoke constructed de novo incorporating a phase-aware low-pass sequencing strategy of F1 progeny.</title>
        <authorList>
            <person name="Scaglione D."/>
            <person name="Reyes-Chin-Wo S."/>
            <person name="Acquadro A."/>
            <person name="Froenicke L."/>
            <person name="Portis E."/>
            <person name="Beitel C."/>
            <person name="Tirone M."/>
            <person name="Mauro R."/>
            <person name="Lo Monaco A."/>
            <person name="Mauromicale G."/>
            <person name="Faccioli P."/>
            <person name="Cattivelli L."/>
            <person name="Rieseberg L."/>
            <person name="Michelmore R."/>
            <person name="Lanteri S."/>
        </authorList>
    </citation>
    <scope>NUCLEOTIDE SEQUENCE [LARGE SCALE GENOMIC DNA]</scope>
    <source>
        <strain evidence="3">2C</strain>
    </source>
</reference>
<feature type="region of interest" description="Disordered" evidence="1">
    <location>
        <begin position="289"/>
        <end position="311"/>
    </location>
</feature>
<comment type="caution">
    <text evidence="3">The sequence shown here is derived from an EMBL/GenBank/DDBJ whole genome shotgun (WGS) entry which is preliminary data.</text>
</comment>
<dbReference type="OMA" id="KKMSEHP"/>
<dbReference type="GO" id="GO:0003677">
    <property type="term" value="F:DNA binding"/>
    <property type="evidence" value="ECO:0007669"/>
    <property type="project" value="InterPro"/>
</dbReference>
<dbReference type="Gramene" id="KVH93128">
    <property type="protein sequence ID" value="KVH93128"/>
    <property type="gene ID" value="Ccrd_004844"/>
</dbReference>
<organism evidence="3 4">
    <name type="scientific">Cynara cardunculus var. scolymus</name>
    <name type="common">Globe artichoke</name>
    <name type="synonym">Cynara scolymus</name>
    <dbReference type="NCBI Taxonomy" id="59895"/>
    <lineage>
        <taxon>Eukaryota</taxon>
        <taxon>Viridiplantae</taxon>
        <taxon>Streptophyta</taxon>
        <taxon>Embryophyta</taxon>
        <taxon>Tracheophyta</taxon>
        <taxon>Spermatophyta</taxon>
        <taxon>Magnoliopsida</taxon>
        <taxon>eudicotyledons</taxon>
        <taxon>Gunneridae</taxon>
        <taxon>Pentapetalae</taxon>
        <taxon>asterids</taxon>
        <taxon>campanulids</taxon>
        <taxon>Asterales</taxon>
        <taxon>Asteraceae</taxon>
        <taxon>Carduoideae</taxon>
        <taxon>Cardueae</taxon>
        <taxon>Carduinae</taxon>
        <taxon>Cynara</taxon>
    </lineage>
</organism>
<dbReference type="PANTHER" id="PTHR34199:SF1">
    <property type="entry name" value="HISTONE-LYSINE N-METHYLTRANSFERASE, H3 LYSINE-79 SPECIFIC-LIKE PROTEIN"/>
    <property type="match status" value="1"/>
</dbReference>
<name>A0A103XLY1_CYNCS</name>
<feature type="compositionally biased region" description="Basic residues" evidence="1">
    <location>
        <begin position="289"/>
        <end position="299"/>
    </location>
</feature>
<gene>
    <name evidence="3" type="ORF">Ccrd_004844</name>
</gene>
<dbReference type="InterPro" id="IPR003611">
    <property type="entry name" value="NUMOD3"/>
</dbReference>
<dbReference type="EMBL" id="LEKV01004794">
    <property type="protein sequence ID" value="KVH93128.1"/>
    <property type="molecule type" value="Genomic_DNA"/>
</dbReference>
<dbReference type="Pfam" id="PF07460">
    <property type="entry name" value="NUMOD3"/>
    <property type="match status" value="1"/>
</dbReference>